<comment type="caution">
    <text evidence="8">The sequence shown here is derived from an EMBL/GenBank/DDBJ whole genome shotgun (WGS) entry which is preliminary data.</text>
</comment>
<evidence type="ECO:0000256" key="2">
    <source>
        <dbReference type="ARBA" id="ARBA00022448"/>
    </source>
</evidence>
<dbReference type="PANTHER" id="PTHR45649:SF26">
    <property type="entry name" value="OS04G0435100 PROTEIN"/>
    <property type="match status" value="1"/>
</dbReference>
<feature type="transmembrane region" description="Helical" evidence="7">
    <location>
        <begin position="159"/>
        <end position="179"/>
    </location>
</feature>
<feature type="transmembrane region" description="Helical" evidence="7">
    <location>
        <begin position="467"/>
        <end position="492"/>
    </location>
</feature>
<evidence type="ECO:0000313" key="9">
    <source>
        <dbReference type="Proteomes" id="UP001153365"/>
    </source>
</evidence>
<feature type="compositionally biased region" description="Polar residues" evidence="6">
    <location>
        <begin position="1"/>
        <end position="29"/>
    </location>
</feature>
<protein>
    <submittedName>
        <fullName evidence="8">Amino acid permease-domain-containing protein</fullName>
    </submittedName>
</protein>
<dbReference type="Pfam" id="PF13520">
    <property type="entry name" value="AA_permease_2"/>
    <property type="match status" value="1"/>
</dbReference>
<feature type="region of interest" description="Disordered" evidence="6">
    <location>
        <begin position="1"/>
        <end position="34"/>
    </location>
</feature>
<proteinExistence type="predicted"/>
<dbReference type="Proteomes" id="UP001153365">
    <property type="component" value="Unassembled WGS sequence"/>
</dbReference>
<feature type="transmembrane region" description="Helical" evidence="7">
    <location>
        <begin position="199"/>
        <end position="218"/>
    </location>
</feature>
<dbReference type="GO" id="GO:0016020">
    <property type="term" value="C:membrane"/>
    <property type="evidence" value="ECO:0007669"/>
    <property type="project" value="UniProtKB-SubCell"/>
</dbReference>
<keyword evidence="3 7" id="KW-0812">Transmembrane</keyword>
<dbReference type="Gene3D" id="1.20.1740.10">
    <property type="entry name" value="Amino acid/polyamine transporter I"/>
    <property type="match status" value="1"/>
</dbReference>
<accession>A0AAV0BQ08</accession>
<reference evidence="8" key="1">
    <citation type="submission" date="2022-06" db="EMBL/GenBank/DDBJ databases">
        <authorList>
            <consortium name="SYNGENTA / RWTH Aachen University"/>
        </authorList>
    </citation>
    <scope>NUCLEOTIDE SEQUENCE</scope>
</reference>
<dbReference type="EMBL" id="CALTRL010006011">
    <property type="protein sequence ID" value="CAH7688784.1"/>
    <property type="molecule type" value="Genomic_DNA"/>
</dbReference>
<organism evidence="8 9">
    <name type="scientific">Phakopsora pachyrhizi</name>
    <name type="common">Asian soybean rust disease fungus</name>
    <dbReference type="NCBI Taxonomy" id="170000"/>
    <lineage>
        <taxon>Eukaryota</taxon>
        <taxon>Fungi</taxon>
        <taxon>Dikarya</taxon>
        <taxon>Basidiomycota</taxon>
        <taxon>Pucciniomycotina</taxon>
        <taxon>Pucciniomycetes</taxon>
        <taxon>Pucciniales</taxon>
        <taxon>Phakopsoraceae</taxon>
        <taxon>Phakopsora</taxon>
    </lineage>
</organism>
<feature type="transmembrane region" description="Helical" evidence="7">
    <location>
        <begin position="230"/>
        <end position="249"/>
    </location>
</feature>
<name>A0AAV0BQ08_PHAPC</name>
<evidence type="ECO:0000256" key="4">
    <source>
        <dbReference type="ARBA" id="ARBA00022989"/>
    </source>
</evidence>
<evidence type="ECO:0000313" key="8">
    <source>
        <dbReference type="EMBL" id="CAH7688784.1"/>
    </source>
</evidence>
<keyword evidence="4 7" id="KW-1133">Transmembrane helix</keyword>
<evidence type="ECO:0000256" key="3">
    <source>
        <dbReference type="ARBA" id="ARBA00022692"/>
    </source>
</evidence>
<keyword evidence="2" id="KW-0813">Transport</keyword>
<evidence type="ECO:0000256" key="5">
    <source>
        <dbReference type="ARBA" id="ARBA00023136"/>
    </source>
</evidence>
<keyword evidence="5 7" id="KW-0472">Membrane</keyword>
<dbReference type="InterPro" id="IPR002293">
    <property type="entry name" value="AA/rel_permease1"/>
</dbReference>
<feature type="transmembrane region" description="Helical" evidence="7">
    <location>
        <begin position="428"/>
        <end position="455"/>
    </location>
</feature>
<keyword evidence="9" id="KW-1185">Reference proteome</keyword>
<dbReference type="GO" id="GO:0022857">
    <property type="term" value="F:transmembrane transporter activity"/>
    <property type="evidence" value="ECO:0007669"/>
    <property type="project" value="InterPro"/>
</dbReference>
<dbReference type="AlphaFoldDB" id="A0AAV0BQ08"/>
<feature type="transmembrane region" description="Helical" evidence="7">
    <location>
        <begin position="352"/>
        <end position="383"/>
    </location>
</feature>
<sequence>MTDVNPQLESKKGSNQRLNSQIPGTSSFGSEDPSITAYSCQSRFDECSEPKYTPDPQLQLAWLGYEQELSRSWDFLSSLSLGYCNTGLMVQGIVGISSLLDTGGTAVLIWGSLLSSTFVTISMAVIGEMASAYPVAGAMYTWTFKLARASSRLRNYARYISWLVGFLLIVVHLVTSVQISRYFSTLPLASGYRWKYTKAQATAISIAYCAICGVFSCFPIAHSRRFWKAMGIVVLGLNISSCIVLLTTSRNWKSLSTVLTDIQSPTNNKFWSVLFAWIRATVVMSSESSAHMAEETRNPAKNVPRALFGYGLINIFLGFLTNLCIALVRLLFPYLGGGGKTVALMFVHLPAPAASFVTIAILIMSVAQVLSHFVGATRFFWALGRDKALPFGKFWSRASQNGLPTRAAVLVVLIAIGFHLILFEPRRFFVVIAADGAGLLTSFVYIIPMSIYLFFSEKGVYDRDGRNVWNLGVFSKPLTVVSIMFFLLVAVVTSIPFDFKFSSYTWAAPFSFGAFIVATVSWFFYGRSHYVGPVKSLTIWTVGQAVEVPKKLTEGIEIRKPISTHQSARDTSRTMGDRSAANMTGGAINTFDAPHTYHSYGTAGSMWSQSNEEQTMR</sequence>
<feature type="transmembrane region" description="Helical" evidence="7">
    <location>
        <begin position="307"/>
        <end position="332"/>
    </location>
</feature>
<gene>
    <name evidence="8" type="ORF">PPACK8108_LOCUS23801</name>
</gene>
<evidence type="ECO:0000256" key="7">
    <source>
        <dbReference type="SAM" id="Phobius"/>
    </source>
</evidence>
<dbReference type="PANTHER" id="PTHR45649">
    <property type="entry name" value="AMINO-ACID PERMEASE BAT1"/>
    <property type="match status" value="1"/>
</dbReference>
<feature type="transmembrane region" description="Helical" evidence="7">
    <location>
        <begin position="403"/>
        <end position="422"/>
    </location>
</feature>
<evidence type="ECO:0000256" key="6">
    <source>
        <dbReference type="SAM" id="MobiDB-lite"/>
    </source>
</evidence>
<evidence type="ECO:0000256" key="1">
    <source>
        <dbReference type="ARBA" id="ARBA00004141"/>
    </source>
</evidence>
<feature type="transmembrane region" description="Helical" evidence="7">
    <location>
        <begin position="504"/>
        <end position="525"/>
    </location>
</feature>
<comment type="subcellular location">
    <subcellularLocation>
        <location evidence="1">Membrane</location>
        <topology evidence="1">Multi-pass membrane protein</topology>
    </subcellularLocation>
</comment>